<dbReference type="InterPro" id="IPR027470">
    <property type="entry name" value="Cation_efflux_CTD"/>
</dbReference>
<evidence type="ECO:0000256" key="1">
    <source>
        <dbReference type="ARBA" id="ARBA00004141"/>
    </source>
</evidence>
<reference evidence="10 11" key="1">
    <citation type="submission" date="2019-10" db="EMBL/GenBank/DDBJ databases">
        <title>Alkaliphilus serpentinus sp. nov. and Alkaliphilus pronyensis sp. nov., two novel anaerobic alkaliphilic species isolated from the serpentinized-hosted hydrothermal field of the Prony Bay (New Caledonia).</title>
        <authorList>
            <person name="Postec A."/>
        </authorList>
    </citation>
    <scope>NUCLEOTIDE SEQUENCE [LARGE SCALE GENOMIC DNA]</scope>
    <source>
        <strain evidence="10 11">LacV</strain>
    </source>
</reference>
<organism evidence="10 11">
    <name type="scientific">Alkaliphilus pronyensis</name>
    <dbReference type="NCBI Taxonomy" id="1482732"/>
    <lineage>
        <taxon>Bacteria</taxon>
        <taxon>Bacillati</taxon>
        <taxon>Bacillota</taxon>
        <taxon>Clostridia</taxon>
        <taxon>Peptostreptococcales</taxon>
        <taxon>Natronincolaceae</taxon>
        <taxon>Alkaliphilus</taxon>
    </lineage>
</organism>
<evidence type="ECO:0000256" key="4">
    <source>
        <dbReference type="ARBA" id="ARBA00022692"/>
    </source>
</evidence>
<dbReference type="NCBIfam" id="TIGR01297">
    <property type="entry name" value="CDF"/>
    <property type="match status" value="1"/>
</dbReference>
<dbReference type="Pfam" id="PF01545">
    <property type="entry name" value="Cation_efflux"/>
    <property type="match status" value="1"/>
</dbReference>
<dbReference type="GO" id="GO:0016020">
    <property type="term" value="C:membrane"/>
    <property type="evidence" value="ECO:0007669"/>
    <property type="project" value="UniProtKB-SubCell"/>
</dbReference>
<proteinExistence type="inferred from homology"/>
<dbReference type="SUPFAM" id="SSF161111">
    <property type="entry name" value="Cation efflux protein transmembrane domain-like"/>
    <property type="match status" value="1"/>
</dbReference>
<comment type="similarity">
    <text evidence="2">Belongs to the cation diffusion facilitator (CDF) transporter (TC 2.A.4) family.</text>
</comment>
<feature type="domain" description="Cation efflux protein transmembrane" evidence="8">
    <location>
        <begin position="15"/>
        <end position="207"/>
    </location>
</feature>
<evidence type="ECO:0000313" key="11">
    <source>
        <dbReference type="Proteomes" id="UP000432715"/>
    </source>
</evidence>
<dbReference type="InterPro" id="IPR058533">
    <property type="entry name" value="Cation_efflux_TM"/>
</dbReference>
<dbReference type="Gene3D" id="1.20.1510.10">
    <property type="entry name" value="Cation efflux protein transmembrane domain"/>
    <property type="match status" value="1"/>
</dbReference>
<dbReference type="InterPro" id="IPR050291">
    <property type="entry name" value="CDF_Transporter"/>
</dbReference>
<dbReference type="Gene3D" id="3.30.70.1350">
    <property type="entry name" value="Cation efflux protein, cytoplasmic domain"/>
    <property type="match status" value="1"/>
</dbReference>
<evidence type="ECO:0000256" key="2">
    <source>
        <dbReference type="ARBA" id="ARBA00008114"/>
    </source>
</evidence>
<feature type="transmembrane region" description="Helical" evidence="7">
    <location>
        <begin position="115"/>
        <end position="138"/>
    </location>
</feature>
<dbReference type="EMBL" id="WBZC01000045">
    <property type="protein sequence ID" value="KAB3532863.1"/>
    <property type="molecule type" value="Genomic_DNA"/>
</dbReference>
<dbReference type="GO" id="GO:0008324">
    <property type="term" value="F:monoatomic cation transmembrane transporter activity"/>
    <property type="evidence" value="ECO:0007669"/>
    <property type="project" value="InterPro"/>
</dbReference>
<dbReference type="PANTHER" id="PTHR43840">
    <property type="entry name" value="MITOCHONDRIAL METAL TRANSPORTER 1-RELATED"/>
    <property type="match status" value="1"/>
</dbReference>
<keyword evidence="5 7" id="KW-1133">Transmembrane helix</keyword>
<accession>A0A6I0F7D5</accession>
<dbReference type="InterPro" id="IPR002524">
    <property type="entry name" value="Cation_efflux"/>
</dbReference>
<dbReference type="FunFam" id="1.20.1510.10:FF:000006">
    <property type="entry name" value="Divalent cation efflux transporter"/>
    <property type="match status" value="1"/>
</dbReference>
<keyword evidence="3" id="KW-0813">Transport</keyword>
<protein>
    <submittedName>
        <fullName evidence="10">Cation transporter</fullName>
    </submittedName>
</protein>
<comment type="subcellular location">
    <subcellularLocation>
        <location evidence="1">Membrane</location>
        <topology evidence="1">Multi-pass membrane protein</topology>
    </subcellularLocation>
</comment>
<comment type="caution">
    <text evidence="10">The sequence shown here is derived from an EMBL/GenBank/DDBJ whole genome shotgun (WGS) entry which is preliminary data.</text>
</comment>
<dbReference type="Pfam" id="PF16916">
    <property type="entry name" value="ZT_dimer"/>
    <property type="match status" value="1"/>
</dbReference>
<dbReference type="AlphaFoldDB" id="A0A6I0F7D5"/>
<dbReference type="InterPro" id="IPR027469">
    <property type="entry name" value="Cation_efflux_TMD_sf"/>
</dbReference>
<evidence type="ECO:0000256" key="6">
    <source>
        <dbReference type="ARBA" id="ARBA00023136"/>
    </source>
</evidence>
<dbReference type="PANTHER" id="PTHR43840:SF15">
    <property type="entry name" value="MITOCHONDRIAL METAL TRANSPORTER 1-RELATED"/>
    <property type="match status" value="1"/>
</dbReference>
<feature type="domain" description="Cation efflux protein cytoplasmic" evidence="9">
    <location>
        <begin position="211"/>
        <end position="289"/>
    </location>
</feature>
<keyword evidence="11" id="KW-1185">Reference proteome</keyword>
<evidence type="ECO:0000313" key="10">
    <source>
        <dbReference type="EMBL" id="KAB3532863.1"/>
    </source>
</evidence>
<keyword evidence="4 7" id="KW-0812">Transmembrane</keyword>
<dbReference type="SUPFAM" id="SSF160240">
    <property type="entry name" value="Cation efflux protein cytoplasmic domain-like"/>
    <property type="match status" value="1"/>
</dbReference>
<evidence type="ECO:0000259" key="9">
    <source>
        <dbReference type="Pfam" id="PF16916"/>
    </source>
</evidence>
<evidence type="ECO:0000259" key="8">
    <source>
        <dbReference type="Pfam" id="PF01545"/>
    </source>
</evidence>
<feature type="transmembrane region" description="Helical" evidence="7">
    <location>
        <begin position="82"/>
        <end position="103"/>
    </location>
</feature>
<dbReference type="RefSeq" id="WP_151861720.1">
    <property type="nucleotide sequence ID" value="NZ_WBZC01000045.1"/>
</dbReference>
<feature type="transmembrane region" description="Helical" evidence="7">
    <location>
        <begin position="185"/>
        <end position="203"/>
    </location>
</feature>
<name>A0A6I0F7D5_9FIRM</name>
<evidence type="ECO:0000256" key="3">
    <source>
        <dbReference type="ARBA" id="ARBA00022448"/>
    </source>
</evidence>
<dbReference type="OrthoDB" id="9806522at2"/>
<sequence>MEDKSRYREIKKVSIIGIIGNILLTIAKGIIGMFAGSTALVADAIHSASDLIGTVILLQGLKIAHLPPDESHPYGHHRAEPITSKILALILFVTALGIGYEAIELIRVGETSPPKVIAIYAAIASIIVKEGMYQYGVAVGKRVKSDALIADAWHNRSDAFSSIAALIGIGSALLGYTFMDPLAGIAVSILIMKTAATIYINAVKGLMDTAPKKEVLEAIEKAALSAEGVQSVQDVKVRQYGPKYFVDMKICVDPKITVEEGHGAAARAKVNVIKENEDVKDVLIHVNPCLKNKEKEHCKTCEYSKNNNT</sequence>
<dbReference type="InterPro" id="IPR036837">
    <property type="entry name" value="Cation_efflux_CTD_sf"/>
</dbReference>
<keyword evidence="6 7" id="KW-0472">Membrane</keyword>
<dbReference type="Proteomes" id="UP000432715">
    <property type="component" value="Unassembled WGS sequence"/>
</dbReference>
<evidence type="ECO:0000256" key="7">
    <source>
        <dbReference type="SAM" id="Phobius"/>
    </source>
</evidence>
<gene>
    <name evidence="10" type="ORF">F8154_11280</name>
</gene>
<evidence type="ECO:0000256" key="5">
    <source>
        <dbReference type="ARBA" id="ARBA00022989"/>
    </source>
</evidence>
<feature type="transmembrane region" description="Helical" evidence="7">
    <location>
        <begin position="12"/>
        <end position="34"/>
    </location>
</feature>